<feature type="transmembrane region" description="Helical" evidence="10">
    <location>
        <begin position="206"/>
        <end position="224"/>
    </location>
</feature>
<protein>
    <submittedName>
        <fullName evidence="12">Copper-exporting P-type ATPase</fullName>
        <ecNumber evidence="12">3.6.3.54</ecNumber>
    </submittedName>
</protein>
<dbReference type="GO" id="GO:0012505">
    <property type="term" value="C:endomembrane system"/>
    <property type="evidence" value="ECO:0007669"/>
    <property type="project" value="UniProtKB-SubCell"/>
</dbReference>
<dbReference type="InterPro" id="IPR059000">
    <property type="entry name" value="ATPase_P-type_domA"/>
</dbReference>
<dbReference type="Gene3D" id="3.40.50.1000">
    <property type="entry name" value="HAD superfamily/HAD-like"/>
    <property type="match status" value="1"/>
</dbReference>
<evidence type="ECO:0000256" key="4">
    <source>
        <dbReference type="ARBA" id="ARBA00022723"/>
    </source>
</evidence>
<comment type="similarity">
    <text evidence="2">Belongs to the cation transport ATPase (P-type) (TC 3.A.3) family. Type IB subfamily.</text>
</comment>
<dbReference type="GO" id="GO:0005524">
    <property type="term" value="F:ATP binding"/>
    <property type="evidence" value="ECO:0007669"/>
    <property type="project" value="UniProtKB-KW"/>
</dbReference>
<dbReference type="Pfam" id="PF00702">
    <property type="entry name" value="Hydrolase"/>
    <property type="match status" value="1"/>
</dbReference>
<dbReference type="GO" id="GO:0016020">
    <property type="term" value="C:membrane"/>
    <property type="evidence" value="ECO:0007669"/>
    <property type="project" value="InterPro"/>
</dbReference>
<feature type="transmembrane region" description="Helical" evidence="10">
    <location>
        <begin position="361"/>
        <end position="382"/>
    </location>
</feature>
<evidence type="ECO:0000256" key="2">
    <source>
        <dbReference type="ARBA" id="ARBA00006024"/>
    </source>
</evidence>
<dbReference type="InterPro" id="IPR023214">
    <property type="entry name" value="HAD_sf"/>
</dbReference>
<dbReference type="InterPro" id="IPR023299">
    <property type="entry name" value="ATPase_P-typ_cyto_dom_N"/>
</dbReference>
<proteinExistence type="inferred from homology"/>
<dbReference type="SFLD" id="SFLDF00027">
    <property type="entry name" value="p-type_atpase"/>
    <property type="match status" value="1"/>
</dbReference>
<dbReference type="InterPro" id="IPR017969">
    <property type="entry name" value="Heavy-metal-associated_CS"/>
</dbReference>
<comment type="subcellular location">
    <subcellularLocation>
        <location evidence="1">Endomembrane system</location>
        <topology evidence="1">Multi-pass membrane protein</topology>
    </subcellularLocation>
</comment>
<sequence length="753" mass="76724">MAVVDLAVRTEAAVAGSAGTSGSAHIRLAIAGMTCAACAGRVEKALARVSGAANPRVNLALERADVERVDPALDAGLLVSAVEKAGYRAALLDDEAGAAADHDAQAAAEARSELIRLTIAAVLAVPIVLPMLAAPFGLAFHLPGPLQALLAAPVQFWIGARFYKGAWKALKTGTGTMDVLVALGTTAAYVYSLGVVVAGAGDGHGLYFEAAVVVITLVLLGKWLETGAKRSATTAIRELMALKPEKAWLESEGEFRQVPIGLVRAGDVVMVRPGERVPVDGVIEEGASELDEALITGESMAVARGPGEPVIGGAINGTGRLRVRATAVGASSTLARIVRLVENAQSGKASIQRLVDRVTRVFVPAVVLAAAATLAGWLLAGAGVERGLIAAVAVLVVACPCALGLATPMALVAGTGVAARHGILVKDIAALERAHKVDTVVFDKTGTLTLGRPQVSDVVITAGARDDVLACVQSVQGGSEHPLAHAIADYCRGLGLEPRTATGVRSVPGAGVVGVVDGRRVAIGNEGLMQAEGIDAAALVVPAQRLEAEGKTTMRIAIDGAPAAVVAVADRARPEALAAVQALSRRGLRTLVLSGDVARVAAAVGAALGVAEVQGGVTPDGKLKTIEELRHAGRTVAMVGDGINDAPALAGADIGIAMGSGTAVALETAGITLMRADPWLVAAALDISRATWRRIHYNLFWAFAYNVIALPLAASGHLSPELAGAAMAMSSLSVVASSLQLRRWKPHLDPAHA</sequence>
<dbReference type="CDD" id="cd00371">
    <property type="entry name" value="HMA"/>
    <property type="match status" value="1"/>
</dbReference>
<feature type="transmembrane region" description="Helical" evidence="10">
    <location>
        <begin position="114"/>
        <end position="132"/>
    </location>
</feature>
<dbReference type="AlphaFoldDB" id="A0A380TB82"/>
<keyword evidence="3 10" id="KW-0812">Transmembrane</keyword>
<evidence type="ECO:0000256" key="1">
    <source>
        <dbReference type="ARBA" id="ARBA00004127"/>
    </source>
</evidence>
<dbReference type="GO" id="GO:0016887">
    <property type="term" value="F:ATP hydrolysis activity"/>
    <property type="evidence" value="ECO:0007669"/>
    <property type="project" value="InterPro"/>
</dbReference>
<dbReference type="InterPro" id="IPR036412">
    <property type="entry name" value="HAD-like_sf"/>
</dbReference>
<dbReference type="EMBL" id="UIDG01000113">
    <property type="protein sequence ID" value="SUS05649.1"/>
    <property type="molecule type" value="Genomic_DNA"/>
</dbReference>
<keyword evidence="6" id="KW-0067">ATP-binding</keyword>
<evidence type="ECO:0000259" key="11">
    <source>
        <dbReference type="PROSITE" id="PS50846"/>
    </source>
</evidence>
<evidence type="ECO:0000256" key="10">
    <source>
        <dbReference type="SAM" id="Phobius"/>
    </source>
</evidence>
<evidence type="ECO:0000256" key="6">
    <source>
        <dbReference type="ARBA" id="ARBA00022840"/>
    </source>
</evidence>
<dbReference type="PRINTS" id="PR00943">
    <property type="entry name" value="CUATPASE"/>
</dbReference>
<keyword evidence="9 10" id="KW-0472">Membrane</keyword>
<dbReference type="InterPro" id="IPR027256">
    <property type="entry name" value="P-typ_ATPase_IB"/>
</dbReference>
<dbReference type="SUPFAM" id="SSF55008">
    <property type="entry name" value="HMA, heavy metal-associated domain"/>
    <property type="match status" value="1"/>
</dbReference>
<dbReference type="InterPro" id="IPR006121">
    <property type="entry name" value="HMA_dom"/>
</dbReference>
<name>A0A380TB82_9ZZZZ</name>
<gene>
    <name evidence="12" type="primary">copA</name>
    <name evidence="12" type="ORF">DF3PB_200010</name>
</gene>
<dbReference type="FunFam" id="2.70.150.10:FF:000002">
    <property type="entry name" value="Copper-transporting ATPase 1, putative"/>
    <property type="match status" value="1"/>
</dbReference>
<dbReference type="GO" id="GO:0043682">
    <property type="term" value="F:P-type divalent copper transporter activity"/>
    <property type="evidence" value="ECO:0007669"/>
    <property type="project" value="TreeGrafter"/>
</dbReference>
<dbReference type="GO" id="GO:0005507">
    <property type="term" value="F:copper ion binding"/>
    <property type="evidence" value="ECO:0007669"/>
    <property type="project" value="TreeGrafter"/>
</dbReference>
<dbReference type="InterPro" id="IPR044492">
    <property type="entry name" value="P_typ_ATPase_HD_dom"/>
</dbReference>
<dbReference type="InterPro" id="IPR018303">
    <property type="entry name" value="ATPase_P-typ_P_site"/>
</dbReference>
<dbReference type="SFLD" id="SFLDG00002">
    <property type="entry name" value="C1.7:_P-type_atpase_like"/>
    <property type="match status" value="1"/>
</dbReference>
<dbReference type="InterPro" id="IPR036163">
    <property type="entry name" value="HMA_dom_sf"/>
</dbReference>
<accession>A0A380TB82</accession>
<dbReference type="InterPro" id="IPR008250">
    <property type="entry name" value="ATPase_P-typ_transduc_dom_A_sf"/>
</dbReference>
<dbReference type="PROSITE" id="PS00154">
    <property type="entry name" value="ATPASE_E1_E2"/>
    <property type="match status" value="1"/>
</dbReference>
<dbReference type="Pfam" id="PF00403">
    <property type="entry name" value="HMA"/>
    <property type="match status" value="1"/>
</dbReference>
<dbReference type="PROSITE" id="PS01047">
    <property type="entry name" value="HMA_1"/>
    <property type="match status" value="1"/>
</dbReference>
<evidence type="ECO:0000256" key="3">
    <source>
        <dbReference type="ARBA" id="ARBA00022692"/>
    </source>
</evidence>
<dbReference type="PANTHER" id="PTHR43520:SF8">
    <property type="entry name" value="P-TYPE CU(+) TRANSPORTER"/>
    <property type="match status" value="1"/>
</dbReference>
<feature type="domain" description="HMA" evidence="11">
    <location>
        <begin position="24"/>
        <end position="90"/>
    </location>
</feature>
<feature type="transmembrane region" description="Helical" evidence="10">
    <location>
        <begin position="388"/>
        <end position="413"/>
    </location>
</feature>
<keyword evidence="12" id="KW-0378">Hydrolase</keyword>
<dbReference type="InterPro" id="IPR001757">
    <property type="entry name" value="P_typ_ATPase"/>
</dbReference>
<organism evidence="12">
    <name type="scientific">metagenome</name>
    <dbReference type="NCBI Taxonomy" id="256318"/>
    <lineage>
        <taxon>unclassified sequences</taxon>
        <taxon>metagenomes</taxon>
    </lineage>
</organism>
<dbReference type="NCBIfam" id="TIGR01494">
    <property type="entry name" value="ATPase_P-type"/>
    <property type="match status" value="1"/>
</dbReference>
<dbReference type="EC" id="3.6.3.54" evidence="12"/>
<feature type="transmembrane region" description="Helical" evidence="10">
    <location>
        <begin position="138"/>
        <end position="158"/>
    </location>
</feature>
<feature type="transmembrane region" description="Helical" evidence="10">
    <location>
        <begin position="697"/>
        <end position="716"/>
    </location>
</feature>
<dbReference type="NCBIfam" id="TIGR01511">
    <property type="entry name" value="ATPase-IB1_Cu"/>
    <property type="match status" value="1"/>
</dbReference>
<keyword evidence="8 10" id="KW-1133">Transmembrane helix</keyword>
<keyword evidence="5" id="KW-0547">Nucleotide-binding</keyword>
<feature type="transmembrane region" description="Helical" evidence="10">
    <location>
        <begin position="179"/>
        <end position="200"/>
    </location>
</feature>
<reference evidence="12" key="1">
    <citation type="submission" date="2018-07" db="EMBL/GenBank/DDBJ databases">
        <authorList>
            <person name="Quirk P.G."/>
            <person name="Krulwich T.A."/>
        </authorList>
    </citation>
    <scope>NUCLEOTIDE SEQUENCE</scope>
</reference>
<keyword evidence="7" id="KW-1278">Translocase</keyword>
<dbReference type="NCBIfam" id="TIGR01525">
    <property type="entry name" value="ATPase-IB_hvy"/>
    <property type="match status" value="1"/>
</dbReference>
<dbReference type="SUPFAM" id="SSF56784">
    <property type="entry name" value="HAD-like"/>
    <property type="match status" value="1"/>
</dbReference>
<dbReference type="GO" id="GO:0055070">
    <property type="term" value="P:copper ion homeostasis"/>
    <property type="evidence" value="ECO:0007669"/>
    <property type="project" value="TreeGrafter"/>
</dbReference>
<evidence type="ECO:0000256" key="9">
    <source>
        <dbReference type="ARBA" id="ARBA00023136"/>
    </source>
</evidence>
<dbReference type="PANTHER" id="PTHR43520">
    <property type="entry name" value="ATP7, ISOFORM B"/>
    <property type="match status" value="1"/>
</dbReference>
<evidence type="ECO:0000256" key="8">
    <source>
        <dbReference type="ARBA" id="ARBA00022989"/>
    </source>
</evidence>
<dbReference type="Gene3D" id="3.30.70.100">
    <property type="match status" value="1"/>
</dbReference>
<dbReference type="PRINTS" id="PR00119">
    <property type="entry name" value="CATATPASE"/>
</dbReference>
<dbReference type="PROSITE" id="PS50846">
    <property type="entry name" value="HMA_2"/>
    <property type="match status" value="1"/>
</dbReference>
<evidence type="ECO:0000256" key="7">
    <source>
        <dbReference type="ARBA" id="ARBA00022967"/>
    </source>
</evidence>
<dbReference type="Gene3D" id="2.70.150.10">
    <property type="entry name" value="Calcium-transporting ATPase, cytoplasmic transduction domain A"/>
    <property type="match status" value="1"/>
</dbReference>
<dbReference type="SFLD" id="SFLDS00003">
    <property type="entry name" value="Haloacid_Dehalogenase"/>
    <property type="match status" value="1"/>
</dbReference>
<dbReference type="InterPro" id="IPR023298">
    <property type="entry name" value="ATPase_P-typ_TM_dom_sf"/>
</dbReference>
<keyword evidence="4" id="KW-0479">Metal-binding</keyword>
<dbReference type="SUPFAM" id="SSF81653">
    <property type="entry name" value="Calcium ATPase, transduction domain A"/>
    <property type="match status" value="1"/>
</dbReference>
<evidence type="ECO:0000313" key="12">
    <source>
        <dbReference type="EMBL" id="SUS05649.1"/>
    </source>
</evidence>
<dbReference type="Gene3D" id="3.40.1110.10">
    <property type="entry name" value="Calcium-transporting ATPase, cytoplasmic domain N"/>
    <property type="match status" value="1"/>
</dbReference>
<dbReference type="SUPFAM" id="SSF81665">
    <property type="entry name" value="Calcium ATPase, transmembrane domain M"/>
    <property type="match status" value="1"/>
</dbReference>
<evidence type="ECO:0000256" key="5">
    <source>
        <dbReference type="ARBA" id="ARBA00022741"/>
    </source>
</evidence>
<dbReference type="Pfam" id="PF00122">
    <property type="entry name" value="E1-E2_ATPase"/>
    <property type="match status" value="1"/>
</dbReference>